<dbReference type="AlphaFoldDB" id="A0A3M2L2K8"/>
<sequence length="65" mass="6906">MPIPLGNPDIRAARRPCIRLRRALLGALKCVVPVAFTHRFRSIGPAVGAGIADIGGKVTDDSRNT</sequence>
<accession>A0A3M2L2K8</accession>
<evidence type="ECO:0000313" key="1">
    <source>
        <dbReference type="EMBL" id="RMI30055.1"/>
    </source>
</evidence>
<organism evidence="1 2">
    <name type="scientific">Nocardia stercoris</name>
    <dbReference type="NCBI Taxonomy" id="2483361"/>
    <lineage>
        <taxon>Bacteria</taxon>
        <taxon>Bacillati</taxon>
        <taxon>Actinomycetota</taxon>
        <taxon>Actinomycetes</taxon>
        <taxon>Mycobacteriales</taxon>
        <taxon>Nocardiaceae</taxon>
        <taxon>Nocardia</taxon>
    </lineage>
</organism>
<name>A0A3M2L2K8_9NOCA</name>
<protein>
    <submittedName>
        <fullName evidence="1">Uncharacterized protein</fullName>
    </submittedName>
</protein>
<dbReference type="Proteomes" id="UP000279275">
    <property type="component" value="Unassembled WGS sequence"/>
</dbReference>
<evidence type="ECO:0000313" key="2">
    <source>
        <dbReference type="Proteomes" id="UP000279275"/>
    </source>
</evidence>
<reference evidence="1 2" key="1">
    <citation type="submission" date="2018-10" db="EMBL/GenBank/DDBJ databases">
        <title>Isolation from cow dung.</title>
        <authorList>
            <person name="Ling L."/>
        </authorList>
    </citation>
    <scope>NUCLEOTIDE SEQUENCE [LARGE SCALE GENOMIC DNA]</scope>
    <source>
        <strain evidence="1 2">NEAU-LL90</strain>
    </source>
</reference>
<keyword evidence="2" id="KW-1185">Reference proteome</keyword>
<comment type="caution">
    <text evidence="1">The sequence shown here is derived from an EMBL/GenBank/DDBJ whole genome shotgun (WGS) entry which is preliminary data.</text>
</comment>
<proteinExistence type="predicted"/>
<gene>
    <name evidence="1" type="ORF">EBN03_22740</name>
</gene>
<dbReference type="EMBL" id="RFFH01000011">
    <property type="protein sequence ID" value="RMI30055.1"/>
    <property type="molecule type" value="Genomic_DNA"/>
</dbReference>